<reference evidence="1" key="1">
    <citation type="submission" date="2016-08" db="EMBL/GenBank/DDBJ databases">
        <authorList>
            <person name="Ngugi D.K."/>
            <person name="Miyake S."/>
            <person name="Stingl U."/>
        </authorList>
    </citation>
    <scope>NUCLEOTIDE SEQUENCE</scope>
    <source>
        <strain evidence="1">SCG-D08WGA-EpuloA1</strain>
    </source>
</reference>
<sequence>MVRLATINDIDRIIKIKNLAIAQMAKNNIYQWNELYPTDTNFLNDIQNETLYVIDEHSQIGAVACIDQNIPSEYYSVLSWSSNSPAYTLHRLAVDPAYAKRGYASLIMNKLENLALYKNITNIQIDTFSQNYLAQNLFRKHGYTYVGDVYFRRKVEPFYCFEKIL</sequence>
<dbReference type="Proteomes" id="UP000188637">
    <property type="component" value="Unassembled WGS sequence"/>
</dbReference>
<protein>
    <submittedName>
        <fullName evidence="1">Uncharacterized protein</fullName>
    </submittedName>
</protein>
<accession>A0ACC8XJE1</accession>
<keyword evidence="2" id="KW-1185">Reference proteome</keyword>
<evidence type="ECO:0000313" key="2">
    <source>
        <dbReference type="Proteomes" id="UP000188637"/>
    </source>
</evidence>
<dbReference type="EMBL" id="LJHD01000021">
    <property type="protein sequence ID" value="ONI46398.1"/>
    <property type="molecule type" value="Genomic_DNA"/>
</dbReference>
<comment type="caution">
    <text evidence="1">The sequence shown here is derived from an EMBL/GenBank/DDBJ whole genome shotgun (WGS) entry which is preliminary data.</text>
</comment>
<name>A0ACC8XJE1_9FIRM</name>
<gene>
    <name evidence="1" type="ORF">AN640_03515</name>
</gene>
<organism evidence="1 2">
    <name type="scientific">Candidatus Epulonipiscium fishelsonii</name>
    <dbReference type="NCBI Taxonomy" id="77094"/>
    <lineage>
        <taxon>Bacteria</taxon>
        <taxon>Bacillati</taxon>
        <taxon>Bacillota</taxon>
        <taxon>Clostridia</taxon>
        <taxon>Lachnospirales</taxon>
        <taxon>Lachnospiraceae</taxon>
        <taxon>Candidatus Epulonipiscium</taxon>
    </lineage>
</organism>
<proteinExistence type="predicted"/>
<evidence type="ECO:0000313" key="1">
    <source>
        <dbReference type="EMBL" id="ONI46398.1"/>
    </source>
</evidence>